<name>A0A6A5TID9_9PLEO</name>
<gene>
    <name evidence="2" type="ORF">CC80DRAFT_190163</name>
</gene>
<protein>
    <submittedName>
        <fullName evidence="2">Uncharacterized protein</fullName>
    </submittedName>
</protein>
<reference evidence="2" key="1">
    <citation type="journal article" date="2020" name="Stud. Mycol.">
        <title>101 Dothideomycetes genomes: a test case for predicting lifestyles and emergence of pathogens.</title>
        <authorList>
            <person name="Haridas S."/>
            <person name="Albert R."/>
            <person name="Binder M."/>
            <person name="Bloem J."/>
            <person name="Labutti K."/>
            <person name="Salamov A."/>
            <person name="Andreopoulos B."/>
            <person name="Baker S."/>
            <person name="Barry K."/>
            <person name="Bills G."/>
            <person name="Bluhm B."/>
            <person name="Cannon C."/>
            <person name="Castanera R."/>
            <person name="Culley D."/>
            <person name="Daum C."/>
            <person name="Ezra D."/>
            <person name="Gonzalez J."/>
            <person name="Henrissat B."/>
            <person name="Kuo A."/>
            <person name="Liang C."/>
            <person name="Lipzen A."/>
            <person name="Lutzoni F."/>
            <person name="Magnuson J."/>
            <person name="Mondo S."/>
            <person name="Nolan M."/>
            <person name="Ohm R."/>
            <person name="Pangilinan J."/>
            <person name="Park H.-J."/>
            <person name="Ramirez L."/>
            <person name="Alfaro M."/>
            <person name="Sun H."/>
            <person name="Tritt A."/>
            <person name="Yoshinaga Y."/>
            <person name="Zwiers L.-H."/>
            <person name="Turgeon B."/>
            <person name="Goodwin S."/>
            <person name="Spatafora J."/>
            <person name="Crous P."/>
            <person name="Grigoriev I."/>
        </authorList>
    </citation>
    <scope>NUCLEOTIDE SEQUENCE</scope>
    <source>
        <strain evidence="2">CBS 675.92</strain>
    </source>
</reference>
<evidence type="ECO:0000313" key="3">
    <source>
        <dbReference type="Proteomes" id="UP000800035"/>
    </source>
</evidence>
<sequence>MTPRILEGGIYDIDPDISTHAIPTDTTPQVRKHMVLVLGRKPNLKNCWRVVTITSKPYDLHAPNDRLENYIPIAPVPKKPYDMQVQLAHGATLLLDSYLRIDREWYVHADGLQGLGVGDTGLALRVRKKGSGGLAQLRDYLRRKEREKIAAVTEKEEKKEDKDEVGSLGLEGLVI</sequence>
<accession>A0A6A5TID9</accession>
<organism evidence="2 3">
    <name type="scientific">Byssothecium circinans</name>
    <dbReference type="NCBI Taxonomy" id="147558"/>
    <lineage>
        <taxon>Eukaryota</taxon>
        <taxon>Fungi</taxon>
        <taxon>Dikarya</taxon>
        <taxon>Ascomycota</taxon>
        <taxon>Pezizomycotina</taxon>
        <taxon>Dothideomycetes</taxon>
        <taxon>Pleosporomycetidae</taxon>
        <taxon>Pleosporales</taxon>
        <taxon>Massarineae</taxon>
        <taxon>Massarinaceae</taxon>
        <taxon>Byssothecium</taxon>
    </lineage>
</organism>
<dbReference type="OrthoDB" id="3791338at2759"/>
<dbReference type="AlphaFoldDB" id="A0A6A5TID9"/>
<evidence type="ECO:0000313" key="2">
    <source>
        <dbReference type="EMBL" id="KAF1951934.1"/>
    </source>
</evidence>
<feature type="compositionally biased region" description="Basic and acidic residues" evidence="1">
    <location>
        <begin position="152"/>
        <end position="165"/>
    </location>
</feature>
<feature type="region of interest" description="Disordered" evidence="1">
    <location>
        <begin position="152"/>
        <end position="175"/>
    </location>
</feature>
<dbReference type="Proteomes" id="UP000800035">
    <property type="component" value="Unassembled WGS sequence"/>
</dbReference>
<keyword evidence="3" id="KW-1185">Reference proteome</keyword>
<dbReference type="EMBL" id="ML977014">
    <property type="protein sequence ID" value="KAF1951934.1"/>
    <property type="molecule type" value="Genomic_DNA"/>
</dbReference>
<proteinExistence type="predicted"/>
<evidence type="ECO:0000256" key="1">
    <source>
        <dbReference type="SAM" id="MobiDB-lite"/>
    </source>
</evidence>